<name>A0A0K2V056_LEPSM</name>
<organism evidence="1">
    <name type="scientific">Lepeophtheirus salmonis</name>
    <name type="common">Salmon louse</name>
    <name type="synonym">Caligus salmonis</name>
    <dbReference type="NCBI Taxonomy" id="72036"/>
    <lineage>
        <taxon>Eukaryota</taxon>
        <taxon>Metazoa</taxon>
        <taxon>Ecdysozoa</taxon>
        <taxon>Arthropoda</taxon>
        <taxon>Crustacea</taxon>
        <taxon>Multicrustacea</taxon>
        <taxon>Hexanauplia</taxon>
        <taxon>Copepoda</taxon>
        <taxon>Siphonostomatoida</taxon>
        <taxon>Caligidae</taxon>
        <taxon>Lepeophtheirus</taxon>
    </lineage>
</organism>
<dbReference type="EMBL" id="HACA01026364">
    <property type="protein sequence ID" value="CDW43725.1"/>
    <property type="molecule type" value="Transcribed_RNA"/>
</dbReference>
<protein>
    <submittedName>
        <fullName evidence="1">Uncharacterized protein</fullName>
    </submittedName>
</protein>
<accession>A0A0K2V056</accession>
<proteinExistence type="predicted"/>
<reference evidence="1" key="1">
    <citation type="submission" date="2014-05" db="EMBL/GenBank/DDBJ databases">
        <authorList>
            <person name="Chronopoulou M."/>
        </authorList>
    </citation>
    <scope>NUCLEOTIDE SEQUENCE</scope>
    <source>
        <tissue evidence="1">Whole organism</tissue>
    </source>
</reference>
<sequence>MSIITPSWGEIST</sequence>
<evidence type="ECO:0000313" key="1">
    <source>
        <dbReference type="EMBL" id="CDW43725.1"/>
    </source>
</evidence>